<sequence>MMATAVFLAGMVTGVALLRIIVHIDRAGEQTLDRMRAQWEAGRRDQRIRTLRTSSR</sequence>
<reference evidence="2" key="1">
    <citation type="journal article" date="2016" name="Genome Announc.">
        <title>Draft Genome Sequences of Five Rapidly Growing Mycobacterium Species, M. thermoresistibile, M. fortuitum subsp. acetamidolyticum, M. canariasense, M. brisbanense, and M. novocastrense.</title>
        <authorList>
            <person name="Katahira K."/>
            <person name="Ogura Y."/>
            <person name="Gotoh Y."/>
            <person name="Hayashi T."/>
        </authorList>
    </citation>
    <scope>NUCLEOTIDE SEQUENCE [LARGE SCALE GENOMIC DNA]</scope>
    <source>
        <strain evidence="2">JCM15298</strain>
    </source>
</reference>
<organism evidence="1 2">
    <name type="scientific">Mycolicibacterium canariasense</name>
    <name type="common">Mycobacterium canariasense</name>
    <dbReference type="NCBI Taxonomy" id="228230"/>
    <lineage>
        <taxon>Bacteria</taxon>
        <taxon>Bacillati</taxon>
        <taxon>Actinomycetota</taxon>
        <taxon>Actinomycetes</taxon>
        <taxon>Mycobacteriales</taxon>
        <taxon>Mycobacteriaceae</taxon>
        <taxon>Mycolicibacterium</taxon>
    </lineage>
</organism>
<accession>A0A100WJ01</accession>
<dbReference type="RefSeq" id="WP_165605402.1">
    <property type="nucleotide sequence ID" value="NZ_CATORR010000053.1"/>
</dbReference>
<dbReference type="EMBL" id="BCSY01000087">
    <property type="protein sequence ID" value="GAS98693.1"/>
    <property type="molecule type" value="Genomic_DNA"/>
</dbReference>
<keyword evidence="2" id="KW-1185">Reference proteome</keyword>
<dbReference type="STRING" id="228230.RMCC_5658"/>
<reference evidence="2" key="2">
    <citation type="submission" date="2016-02" db="EMBL/GenBank/DDBJ databases">
        <title>Draft genome sequence of five rapidly growing Mycobacterium species.</title>
        <authorList>
            <person name="Katahira K."/>
            <person name="Gotou Y."/>
            <person name="Iida K."/>
            <person name="Ogura Y."/>
            <person name="Hayashi T."/>
        </authorList>
    </citation>
    <scope>NUCLEOTIDE SEQUENCE [LARGE SCALE GENOMIC DNA]</scope>
    <source>
        <strain evidence="2">JCM15298</strain>
    </source>
</reference>
<comment type="caution">
    <text evidence="1">The sequence shown here is derived from an EMBL/GenBank/DDBJ whole genome shotgun (WGS) entry which is preliminary data.</text>
</comment>
<name>A0A100WJ01_MYCCR</name>
<dbReference type="AlphaFoldDB" id="A0A100WJ01"/>
<dbReference type="Proteomes" id="UP000069443">
    <property type="component" value="Unassembled WGS sequence"/>
</dbReference>
<proteinExistence type="predicted"/>
<evidence type="ECO:0000313" key="2">
    <source>
        <dbReference type="Proteomes" id="UP000069443"/>
    </source>
</evidence>
<protein>
    <submittedName>
        <fullName evidence="1">Peptidase S54 family</fullName>
    </submittedName>
</protein>
<gene>
    <name evidence="1" type="ORF">RMCC_5658</name>
</gene>
<evidence type="ECO:0000313" key="1">
    <source>
        <dbReference type="EMBL" id="GAS98693.1"/>
    </source>
</evidence>